<dbReference type="EMBL" id="BAAALT010000269">
    <property type="protein sequence ID" value="GAA1831381.1"/>
    <property type="molecule type" value="Genomic_DNA"/>
</dbReference>
<comment type="catalytic activity">
    <reaction evidence="11">
        <text>nitric oxide + Fe(III)-[cytochrome c] + H2O = Fe(II)-[cytochrome c] + nitrite + 2 H(+)</text>
        <dbReference type="Rhea" id="RHEA:15233"/>
        <dbReference type="Rhea" id="RHEA-COMP:10350"/>
        <dbReference type="Rhea" id="RHEA-COMP:14399"/>
        <dbReference type="ChEBI" id="CHEBI:15377"/>
        <dbReference type="ChEBI" id="CHEBI:15378"/>
        <dbReference type="ChEBI" id="CHEBI:16301"/>
        <dbReference type="ChEBI" id="CHEBI:16480"/>
        <dbReference type="ChEBI" id="CHEBI:29033"/>
        <dbReference type="ChEBI" id="CHEBI:29034"/>
        <dbReference type="EC" id="1.7.2.1"/>
    </reaction>
</comment>
<name>A0ABP4YX88_9ACTN</name>
<evidence type="ECO:0000256" key="4">
    <source>
        <dbReference type="ARBA" id="ARBA00011233"/>
    </source>
</evidence>
<dbReference type="InterPro" id="IPR008972">
    <property type="entry name" value="Cupredoxin"/>
</dbReference>
<evidence type="ECO:0000259" key="12">
    <source>
        <dbReference type="Pfam" id="PF07732"/>
    </source>
</evidence>
<dbReference type="InterPro" id="IPR011707">
    <property type="entry name" value="Cu-oxidase-like_N"/>
</dbReference>
<evidence type="ECO:0000256" key="8">
    <source>
        <dbReference type="ARBA" id="ARBA00022737"/>
    </source>
</evidence>
<dbReference type="Gene3D" id="2.60.40.420">
    <property type="entry name" value="Cupredoxins - blue copper proteins"/>
    <property type="match status" value="3"/>
</dbReference>
<keyword evidence="9" id="KW-0560">Oxidoreductase</keyword>
<evidence type="ECO:0000256" key="9">
    <source>
        <dbReference type="ARBA" id="ARBA00023002"/>
    </source>
</evidence>
<dbReference type="InterPro" id="IPR045087">
    <property type="entry name" value="Cu-oxidase_fam"/>
</dbReference>
<evidence type="ECO:0000256" key="5">
    <source>
        <dbReference type="ARBA" id="ARBA00011882"/>
    </source>
</evidence>
<dbReference type="PRINTS" id="PR00695">
    <property type="entry name" value="CUNO2RDTASE"/>
</dbReference>
<keyword evidence="10" id="KW-0186">Copper</keyword>
<evidence type="ECO:0000256" key="6">
    <source>
        <dbReference type="ARBA" id="ARBA00017290"/>
    </source>
</evidence>
<evidence type="ECO:0000313" key="15">
    <source>
        <dbReference type="Proteomes" id="UP001500218"/>
    </source>
</evidence>
<evidence type="ECO:0000256" key="7">
    <source>
        <dbReference type="ARBA" id="ARBA00022723"/>
    </source>
</evidence>
<evidence type="ECO:0000259" key="13">
    <source>
        <dbReference type="Pfam" id="PF13473"/>
    </source>
</evidence>
<dbReference type="SUPFAM" id="SSF49503">
    <property type="entry name" value="Cupredoxins"/>
    <property type="match status" value="3"/>
</dbReference>
<dbReference type="Proteomes" id="UP001500218">
    <property type="component" value="Unassembled WGS sequence"/>
</dbReference>
<dbReference type="Pfam" id="PF07732">
    <property type="entry name" value="Cu-oxidase_3"/>
    <property type="match status" value="1"/>
</dbReference>
<dbReference type="PANTHER" id="PTHR11709:SF394">
    <property type="entry name" value="FI03373P-RELATED"/>
    <property type="match status" value="1"/>
</dbReference>
<dbReference type="PANTHER" id="PTHR11709">
    <property type="entry name" value="MULTI-COPPER OXIDASE"/>
    <property type="match status" value="1"/>
</dbReference>
<keyword evidence="7" id="KW-0479">Metal-binding</keyword>
<comment type="subunit">
    <text evidence="4">Homotrimer.</text>
</comment>
<evidence type="ECO:0000256" key="3">
    <source>
        <dbReference type="ARBA" id="ARBA00010609"/>
    </source>
</evidence>
<keyword evidence="15" id="KW-1185">Reference proteome</keyword>
<evidence type="ECO:0000313" key="14">
    <source>
        <dbReference type="EMBL" id="GAA1831381.1"/>
    </source>
</evidence>
<dbReference type="RefSeq" id="WP_344139075.1">
    <property type="nucleotide sequence ID" value="NZ_BAAALT010000269.1"/>
</dbReference>
<dbReference type="Pfam" id="PF13473">
    <property type="entry name" value="Cupredoxin_1"/>
    <property type="match status" value="1"/>
</dbReference>
<evidence type="ECO:0000256" key="10">
    <source>
        <dbReference type="ARBA" id="ARBA00023008"/>
    </source>
</evidence>
<dbReference type="EC" id="1.7.2.1" evidence="5"/>
<evidence type="ECO:0000256" key="11">
    <source>
        <dbReference type="ARBA" id="ARBA00049340"/>
    </source>
</evidence>
<evidence type="ECO:0000256" key="1">
    <source>
        <dbReference type="ARBA" id="ARBA00001960"/>
    </source>
</evidence>
<comment type="cofactor">
    <cofactor evidence="1">
        <name>Cu(+)</name>
        <dbReference type="ChEBI" id="CHEBI:49552"/>
    </cofactor>
</comment>
<comment type="similarity">
    <text evidence="3">Belongs to the multicopper oxidase family.</text>
</comment>
<comment type="caution">
    <text evidence="14">The sequence shown here is derived from an EMBL/GenBank/DDBJ whole genome shotgun (WGS) entry which is preliminary data.</text>
</comment>
<sequence length="442" mass="46432">MSAPQRPLGGVAAGLALVLVAVLVGVVAQRGADAAPAPTTAAVEPTGHTTTVQVTAKDMRFQPDTITVPAGDRLVIELTNADRRRHDLVLATGLKTAALAGGATTTLDAGVIGGTVEGWCSLPGHRQAGMVLTITTTTAAAPSHSHDTTTGDAAAFDPMAAPAAGFTARDAAAPVASTGRLHKLELRVQEVVGEVAPGVRQTLWTFNGTVPGPVLRGRVGDTFEITLRNDGGVDHGVDFHAGALAPDEPMRSIEPGESLVYRFRATKAGIWMYHCSTMPMLYHIGNGMYGAVIIDPPDLAEVDREYVLVQSEFYLGADGATGDLAKMRAERPDAVVFNGYVAQYAHRPLTARAGERVRVWVLDAGPGRDSAFHIVGTQFDTVYREGRYELRPDDPGGAQVLDLAPAAGGFVEVTFPAAGHYPFVSHAMVDAERGARGLFEVS</sequence>
<keyword evidence="8" id="KW-0677">Repeat</keyword>
<reference evidence="15" key="1">
    <citation type="journal article" date="2019" name="Int. J. Syst. Evol. Microbiol.">
        <title>The Global Catalogue of Microorganisms (GCM) 10K type strain sequencing project: providing services to taxonomists for standard genome sequencing and annotation.</title>
        <authorList>
            <consortium name="The Broad Institute Genomics Platform"/>
            <consortium name="The Broad Institute Genome Sequencing Center for Infectious Disease"/>
            <person name="Wu L."/>
            <person name="Ma J."/>
        </authorList>
    </citation>
    <scope>NUCLEOTIDE SEQUENCE [LARGE SCALE GENOMIC DNA]</scope>
    <source>
        <strain evidence="15">JCM 13250</strain>
    </source>
</reference>
<feature type="domain" description="Plastocyanin-like" evidence="12">
    <location>
        <begin position="193"/>
        <end position="297"/>
    </location>
</feature>
<gene>
    <name evidence="14" type="ORF">GCM10009682_57470</name>
</gene>
<dbReference type="InterPro" id="IPR028096">
    <property type="entry name" value="EfeO_Cupredoxin"/>
</dbReference>
<organism evidence="14 15">
    <name type="scientific">Luedemannella flava</name>
    <dbReference type="NCBI Taxonomy" id="349316"/>
    <lineage>
        <taxon>Bacteria</taxon>
        <taxon>Bacillati</taxon>
        <taxon>Actinomycetota</taxon>
        <taxon>Actinomycetes</taxon>
        <taxon>Micromonosporales</taxon>
        <taxon>Micromonosporaceae</taxon>
        <taxon>Luedemannella</taxon>
    </lineage>
</organism>
<proteinExistence type="inferred from homology"/>
<dbReference type="CDD" id="cd04208">
    <property type="entry name" value="CuRO_2_CuNIR"/>
    <property type="match status" value="1"/>
</dbReference>
<feature type="domain" description="EfeO-type cupredoxin-like" evidence="13">
    <location>
        <begin position="46"/>
        <end position="108"/>
    </location>
</feature>
<dbReference type="InterPro" id="IPR001287">
    <property type="entry name" value="NO2-reductase_Cu"/>
</dbReference>
<evidence type="ECO:0000256" key="2">
    <source>
        <dbReference type="ARBA" id="ARBA00001973"/>
    </source>
</evidence>
<accession>A0ABP4YX88</accession>
<comment type="cofactor">
    <cofactor evidence="2">
        <name>Cu(2+)</name>
        <dbReference type="ChEBI" id="CHEBI:29036"/>
    </cofactor>
</comment>
<protein>
    <recommendedName>
        <fullName evidence="6">Copper-containing nitrite reductase</fullName>
        <ecNumber evidence="5">1.7.2.1</ecNumber>
    </recommendedName>
</protein>
<dbReference type="CDD" id="cd11020">
    <property type="entry name" value="CuRO_1_CuNIR"/>
    <property type="match status" value="1"/>
</dbReference>